<feature type="binding site" description="axial binding residue" evidence="8">
    <location>
        <position position="464"/>
    </location>
    <ligand>
        <name>heme</name>
        <dbReference type="ChEBI" id="CHEBI:30413"/>
    </ligand>
    <ligandPart>
        <name>Fe</name>
        <dbReference type="ChEBI" id="CHEBI:18248"/>
    </ligandPart>
</feature>
<evidence type="ECO:0000256" key="7">
    <source>
        <dbReference type="ARBA" id="ARBA00023033"/>
    </source>
</evidence>
<evidence type="ECO:0000256" key="8">
    <source>
        <dbReference type="PIRSR" id="PIRSR602403-1"/>
    </source>
</evidence>
<gene>
    <name evidence="11" type="ORF">H2200_009783</name>
</gene>
<dbReference type="PANTHER" id="PTHR24286:SF24">
    <property type="entry name" value="LANOSTEROL 14-ALPHA DEMETHYLASE"/>
    <property type="match status" value="1"/>
</dbReference>
<protein>
    <recommendedName>
        <fullName evidence="13">Cytochrome P450</fullName>
    </recommendedName>
</protein>
<dbReference type="InterPro" id="IPR001128">
    <property type="entry name" value="Cyt_P450"/>
</dbReference>
<keyword evidence="12" id="KW-1185">Reference proteome</keyword>
<evidence type="ECO:0000256" key="10">
    <source>
        <dbReference type="SAM" id="Phobius"/>
    </source>
</evidence>
<dbReference type="GO" id="GO:0016125">
    <property type="term" value="P:sterol metabolic process"/>
    <property type="evidence" value="ECO:0007669"/>
    <property type="project" value="TreeGrafter"/>
</dbReference>
<organism evidence="11 12">
    <name type="scientific">Cladophialophora chaetospira</name>
    <dbReference type="NCBI Taxonomy" id="386627"/>
    <lineage>
        <taxon>Eukaryota</taxon>
        <taxon>Fungi</taxon>
        <taxon>Dikarya</taxon>
        <taxon>Ascomycota</taxon>
        <taxon>Pezizomycotina</taxon>
        <taxon>Eurotiomycetes</taxon>
        <taxon>Chaetothyriomycetidae</taxon>
        <taxon>Chaetothyriales</taxon>
        <taxon>Herpotrichiellaceae</taxon>
        <taxon>Cladophialophora</taxon>
    </lineage>
</organism>
<evidence type="ECO:0000256" key="5">
    <source>
        <dbReference type="ARBA" id="ARBA00023002"/>
    </source>
</evidence>
<dbReference type="PRINTS" id="PR00465">
    <property type="entry name" value="EP450IV"/>
</dbReference>
<dbReference type="SUPFAM" id="SSF48264">
    <property type="entry name" value="Cytochrome P450"/>
    <property type="match status" value="1"/>
</dbReference>
<reference evidence="11" key="1">
    <citation type="submission" date="2022-10" db="EMBL/GenBank/DDBJ databases">
        <title>Culturing micro-colonial fungi from biological soil crusts in the Mojave desert and describing Neophaeococcomyces mojavensis, and introducing the new genera and species Taxawa tesnikishii.</title>
        <authorList>
            <person name="Kurbessoian T."/>
            <person name="Stajich J.E."/>
        </authorList>
    </citation>
    <scope>NUCLEOTIDE SEQUENCE</scope>
    <source>
        <strain evidence="11">TK_41</strain>
    </source>
</reference>
<evidence type="ECO:0000256" key="4">
    <source>
        <dbReference type="ARBA" id="ARBA00022723"/>
    </source>
</evidence>
<dbReference type="GO" id="GO:0020037">
    <property type="term" value="F:heme binding"/>
    <property type="evidence" value="ECO:0007669"/>
    <property type="project" value="InterPro"/>
</dbReference>
<dbReference type="GO" id="GO:0005506">
    <property type="term" value="F:iron ion binding"/>
    <property type="evidence" value="ECO:0007669"/>
    <property type="project" value="InterPro"/>
</dbReference>
<evidence type="ECO:0000256" key="3">
    <source>
        <dbReference type="ARBA" id="ARBA00022617"/>
    </source>
</evidence>
<evidence type="ECO:0000313" key="12">
    <source>
        <dbReference type="Proteomes" id="UP001172673"/>
    </source>
</evidence>
<dbReference type="GO" id="GO:0004497">
    <property type="term" value="F:monooxygenase activity"/>
    <property type="evidence" value="ECO:0007669"/>
    <property type="project" value="UniProtKB-KW"/>
</dbReference>
<dbReference type="CDD" id="cd00302">
    <property type="entry name" value="cytochrome_P450"/>
    <property type="match status" value="1"/>
</dbReference>
<dbReference type="Proteomes" id="UP001172673">
    <property type="component" value="Unassembled WGS sequence"/>
</dbReference>
<dbReference type="PANTHER" id="PTHR24286">
    <property type="entry name" value="CYTOCHROME P450 26"/>
    <property type="match status" value="1"/>
</dbReference>
<dbReference type="EMBL" id="JAPDRK010000015">
    <property type="protein sequence ID" value="KAJ9605934.1"/>
    <property type="molecule type" value="Genomic_DNA"/>
</dbReference>
<keyword evidence="4 8" id="KW-0479">Metal-binding</keyword>
<sequence>MNSTLASGEALLLGSANKLGASPSSVAVLPYGLAAFATTLLSLIAIVSYQPKVHDKSPPFTLDTSPIIGSLGFLTRQWSFWKSATNGLTQNFSFRLGTRHVVGITGQAARKMFYDNPNLCFVSQAIIQPFGVHFWPPVHAIFKGGFHSGHHNTFFLRRLMELLKTEELRKVLPKALNDARLDLGDLLGSGSKSSITSAPDIWRTVFKQNARLTFCDEVVDSSELFERCAQDIGTLLHTYSHYNVLFNWLPAPSYIKRRLARWDLVRLVTKMVNKRIQENTPSKDDPLQKLINNRDNKDHVIEFFVSILFIATTNGHVIAGQLLNIMAIHPEWQEKIYQEIKTAVQTHGKFQEGTLAEKLSLIPLEAWETSFPTINMVLKETIRMWTSFSVTRLNTSSEAIPIPNTDQVIPAKTFVIYNSTEVNFDDKLYPNPTKFDPERYTEAREEFKQETYGFLGWGQGCHACVGMRWAKLQQTILVATALSMYQWHSCDANGNPDPYVKHRRILDSDHAFHLPPAYCKLTPREVW</sequence>
<dbReference type="InterPro" id="IPR017972">
    <property type="entry name" value="Cyt_P450_CS"/>
</dbReference>
<keyword evidence="10" id="KW-0472">Membrane</keyword>
<feature type="transmembrane region" description="Helical" evidence="10">
    <location>
        <begin position="28"/>
        <end position="49"/>
    </location>
</feature>
<dbReference type="InterPro" id="IPR036396">
    <property type="entry name" value="Cyt_P450_sf"/>
</dbReference>
<keyword evidence="7 9" id="KW-0503">Monooxygenase</keyword>
<comment type="similarity">
    <text evidence="2 9">Belongs to the cytochrome P450 family.</text>
</comment>
<dbReference type="InterPro" id="IPR002403">
    <property type="entry name" value="Cyt_P450_E_grp-IV"/>
</dbReference>
<evidence type="ECO:0000256" key="6">
    <source>
        <dbReference type="ARBA" id="ARBA00023004"/>
    </source>
</evidence>
<keyword evidence="10" id="KW-0812">Transmembrane</keyword>
<keyword evidence="3 8" id="KW-0349">Heme</keyword>
<keyword evidence="10" id="KW-1133">Transmembrane helix</keyword>
<dbReference type="GO" id="GO:0016705">
    <property type="term" value="F:oxidoreductase activity, acting on paired donors, with incorporation or reduction of molecular oxygen"/>
    <property type="evidence" value="ECO:0007669"/>
    <property type="project" value="InterPro"/>
</dbReference>
<evidence type="ECO:0000256" key="1">
    <source>
        <dbReference type="ARBA" id="ARBA00001971"/>
    </source>
</evidence>
<dbReference type="Pfam" id="PF00067">
    <property type="entry name" value="p450"/>
    <property type="match status" value="1"/>
</dbReference>
<dbReference type="Gene3D" id="1.10.630.10">
    <property type="entry name" value="Cytochrome P450"/>
    <property type="match status" value="1"/>
</dbReference>
<evidence type="ECO:0000256" key="2">
    <source>
        <dbReference type="ARBA" id="ARBA00010617"/>
    </source>
</evidence>
<comment type="caution">
    <text evidence="11">The sequence shown here is derived from an EMBL/GenBank/DDBJ whole genome shotgun (WGS) entry which is preliminary data.</text>
</comment>
<accession>A0AA38X358</accession>
<keyword evidence="6 8" id="KW-0408">Iron</keyword>
<dbReference type="PROSITE" id="PS00086">
    <property type="entry name" value="CYTOCHROME_P450"/>
    <property type="match status" value="1"/>
</dbReference>
<proteinExistence type="inferred from homology"/>
<evidence type="ECO:0000313" key="11">
    <source>
        <dbReference type="EMBL" id="KAJ9605934.1"/>
    </source>
</evidence>
<dbReference type="AlphaFoldDB" id="A0AA38X358"/>
<evidence type="ECO:0000256" key="9">
    <source>
        <dbReference type="RuleBase" id="RU000461"/>
    </source>
</evidence>
<evidence type="ECO:0008006" key="13">
    <source>
        <dbReference type="Google" id="ProtNLM"/>
    </source>
</evidence>
<name>A0AA38X358_9EURO</name>
<keyword evidence="5 9" id="KW-0560">Oxidoreductase</keyword>
<comment type="cofactor">
    <cofactor evidence="1 8">
        <name>heme</name>
        <dbReference type="ChEBI" id="CHEBI:30413"/>
    </cofactor>
</comment>